<feature type="chain" id="PRO_5047451396" description="DUF4148 domain-containing protein" evidence="2">
    <location>
        <begin position="23"/>
        <end position="110"/>
    </location>
</feature>
<dbReference type="EMBL" id="JANGSQ010000094">
    <property type="protein sequence ID" value="MCW4590084.1"/>
    <property type="molecule type" value="Genomic_DNA"/>
</dbReference>
<dbReference type="Proteomes" id="UP001526337">
    <property type="component" value="Unassembled WGS sequence"/>
</dbReference>
<proteinExistence type="predicted"/>
<accession>A0ABT3K3U0</accession>
<protein>
    <recommendedName>
        <fullName evidence="5">DUF4148 domain-containing protein</fullName>
    </recommendedName>
</protein>
<evidence type="ECO:0008006" key="5">
    <source>
        <dbReference type="Google" id="ProtNLM"/>
    </source>
</evidence>
<evidence type="ECO:0000313" key="4">
    <source>
        <dbReference type="Proteomes" id="UP001526337"/>
    </source>
</evidence>
<keyword evidence="2" id="KW-0732">Signal</keyword>
<comment type="caution">
    <text evidence="3">The sequence shown here is derived from an EMBL/GenBank/DDBJ whole genome shotgun (WGS) entry which is preliminary data.</text>
</comment>
<sequence length="110" mass="10926">MKHSSLLIFLLAGLAGAGTAHASLAATHARHQTSDSHAPAPGSNAETADLNALSLQKARASLNAQAPATPAPAAKGPVANGKPQPVQAAGTGTTSPPIRVPETTDTVAFY</sequence>
<reference evidence="3 4" key="1">
    <citation type="submission" date="2022-07" db="EMBL/GenBank/DDBJ databases">
        <title>Genome stability of Gluconacetobacter entanii AV429.</title>
        <authorList>
            <person name="Trcek J."/>
            <person name="Cepec E."/>
        </authorList>
    </citation>
    <scope>NUCLEOTIDE SEQUENCE [LARGE SCALE GENOMIC DNA]</scope>
    <source>
        <strain evidence="3 4">AV429_2022</strain>
    </source>
</reference>
<evidence type="ECO:0000256" key="1">
    <source>
        <dbReference type="SAM" id="MobiDB-lite"/>
    </source>
</evidence>
<organism evidence="3 4">
    <name type="scientific">Gluconacetobacter entanii</name>
    <dbReference type="NCBI Taxonomy" id="108528"/>
    <lineage>
        <taxon>Bacteria</taxon>
        <taxon>Pseudomonadati</taxon>
        <taxon>Pseudomonadota</taxon>
        <taxon>Alphaproteobacteria</taxon>
        <taxon>Acetobacterales</taxon>
        <taxon>Acetobacteraceae</taxon>
        <taxon>Gluconacetobacter</taxon>
    </lineage>
</organism>
<feature type="region of interest" description="Disordered" evidence="1">
    <location>
        <begin position="26"/>
        <end position="110"/>
    </location>
</feature>
<keyword evidence="4" id="KW-1185">Reference proteome</keyword>
<gene>
    <name evidence="3" type="ORF">NO263_05750</name>
</gene>
<name>A0ABT3K3U0_9PROT</name>
<evidence type="ECO:0000256" key="2">
    <source>
        <dbReference type="SAM" id="SignalP"/>
    </source>
</evidence>
<feature type="compositionally biased region" description="Low complexity" evidence="1">
    <location>
        <begin position="64"/>
        <end position="79"/>
    </location>
</feature>
<feature type="signal peptide" evidence="2">
    <location>
        <begin position="1"/>
        <end position="22"/>
    </location>
</feature>
<evidence type="ECO:0000313" key="3">
    <source>
        <dbReference type="EMBL" id="MCW4590084.1"/>
    </source>
</evidence>
<dbReference type="RefSeq" id="WP_227744369.1">
    <property type="nucleotide sequence ID" value="NZ_JABJWD010000056.1"/>
</dbReference>